<comment type="caution">
    <text evidence="2">The sequence shown here is derived from an EMBL/GenBank/DDBJ whole genome shotgun (WGS) entry which is preliminary data.</text>
</comment>
<protein>
    <recommendedName>
        <fullName evidence="4">DUF4369 domain-containing protein</fullName>
    </recommendedName>
</protein>
<evidence type="ECO:0008006" key="4">
    <source>
        <dbReference type="Google" id="ProtNLM"/>
    </source>
</evidence>
<proteinExistence type="predicted"/>
<feature type="chain" id="PRO_5007487346" description="DUF4369 domain-containing protein" evidence="1">
    <location>
        <begin position="20"/>
        <end position="231"/>
    </location>
</feature>
<evidence type="ECO:0000313" key="2">
    <source>
        <dbReference type="EMBL" id="KXT51601.1"/>
    </source>
</evidence>
<evidence type="ECO:0000313" key="3">
    <source>
        <dbReference type="Proteomes" id="UP000070319"/>
    </source>
</evidence>
<dbReference type="PATRIC" id="fig|329854.7.peg.1888"/>
<sequence length="231" mass="26998">MKLILVTFVFLLFSNSLTSQDITKIRFIYGQEGALMPIAVSCDISFIAQFGEDLNILTTYDGMFIAQFQDLYSRLSHSDSTFLIDPRIMTVVSYEESIPNDTLYMGEYFGIIKNGNRMQDNDSLLNLVKTKIGWTQYTRNVIEAISIIEFLPYFDDDIAKILMSNINETFFATLNKLPVTETNSFVKQKRLLEDYVNKLSDVQKAKFYEVFFRRFYRHVKPDTIFWNNVFE</sequence>
<dbReference type="RefSeq" id="WP_061435416.1">
    <property type="nucleotide sequence ID" value="NZ_KQ968691.1"/>
</dbReference>
<keyword evidence="1" id="KW-0732">Signal</keyword>
<feature type="signal peptide" evidence="1">
    <location>
        <begin position="1"/>
        <end position="19"/>
    </location>
</feature>
<dbReference type="AlphaFoldDB" id="A0A139LJG9"/>
<accession>A0A139LJG9</accession>
<evidence type="ECO:0000256" key="1">
    <source>
        <dbReference type="SAM" id="SignalP"/>
    </source>
</evidence>
<reference evidence="2 3" key="1">
    <citation type="submission" date="2016-02" db="EMBL/GenBank/DDBJ databases">
        <authorList>
            <person name="Wen L."/>
            <person name="He K."/>
            <person name="Yang H."/>
        </authorList>
    </citation>
    <scope>NUCLEOTIDE SEQUENCE [LARGE SCALE GENOMIC DNA]</scope>
    <source>
        <strain evidence="2 3">KLE1704</strain>
    </source>
</reference>
<name>A0A139LJG9_9BACE</name>
<organism evidence="2">
    <name type="scientific">Bacteroides intestinalis</name>
    <dbReference type="NCBI Taxonomy" id="329854"/>
    <lineage>
        <taxon>Bacteria</taxon>
        <taxon>Pseudomonadati</taxon>
        <taxon>Bacteroidota</taxon>
        <taxon>Bacteroidia</taxon>
        <taxon>Bacteroidales</taxon>
        <taxon>Bacteroidaceae</taxon>
        <taxon>Bacteroides</taxon>
    </lineage>
</organism>
<dbReference type="EMBL" id="LTDF01000073">
    <property type="protein sequence ID" value="KXT51601.1"/>
    <property type="molecule type" value="Genomic_DNA"/>
</dbReference>
<dbReference type="Proteomes" id="UP000070319">
    <property type="component" value="Unassembled WGS sequence"/>
</dbReference>
<gene>
    <name evidence="2" type="ORF">HMPREF2531_01854</name>
</gene>